<keyword evidence="1" id="KW-0472">Membrane</keyword>
<feature type="transmembrane region" description="Helical" evidence="1">
    <location>
        <begin position="244"/>
        <end position="272"/>
    </location>
</feature>
<organism evidence="2 3">
    <name type="scientific">Maritalea mediterranea</name>
    <dbReference type="NCBI Taxonomy" id="2909667"/>
    <lineage>
        <taxon>Bacteria</taxon>
        <taxon>Pseudomonadati</taxon>
        <taxon>Pseudomonadota</taxon>
        <taxon>Alphaproteobacteria</taxon>
        <taxon>Hyphomicrobiales</taxon>
        <taxon>Devosiaceae</taxon>
        <taxon>Maritalea</taxon>
    </lineage>
</organism>
<dbReference type="Proteomes" id="UP001201217">
    <property type="component" value="Unassembled WGS sequence"/>
</dbReference>
<evidence type="ECO:0008006" key="4">
    <source>
        <dbReference type="Google" id="ProtNLM"/>
    </source>
</evidence>
<dbReference type="EMBL" id="JAKGTI010000001">
    <property type="protein sequence ID" value="MCF4098408.1"/>
    <property type="molecule type" value="Genomic_DNA"/>
</dbReference>
<name>A0ABS9E6B3_9HYPH</name>
<proteinExistence type="predicted"/>
<evidence type="ECO:0000313" key="3">
    <source>
        <dbReference type="Proteomes" id="UP001201217"/>
    </source>
</evidence>
<feature type="transmembrane region" description="Helical" evidence="1">
    <location>
        <begin position="96"/>
        <end position="119"/>
    </location>
</feature>
<protein>
    <recommendedName>
        <fullName evidence="4">Polymerase</fullName>
    </recommendedName>
</protein>
<dbReference type="PRINTS" id="PR00173">
    <property type="entry name" value="EDTRNSPORT"/>
</dbReference>
<keyword evidence="1" id="KW-1133">Transmembrane helix</keyword>
<comment type="caution">
    <text evidence="2">The sequence shown here is derived from an EMBL/GenBank/DDBJ whole genome shotgun (WGS) entry which is preliminary data.</text>
</comment>
<reference evidence="2 3" key="1">
    <citation type="submission" date="2022-01" db="EMBL/GenBank/DDBJ databases">
        <title>Maritalea mediterranea sp. nov., isolated from marine plastic residues from the Malva-rosa beach (Valencia, Spain).</title>
        <authorList>
            <person name="Vidal-Verdu A."/>
            <person name="Molina-Menor E."/>
            <person name="Pascual J."/>
            <person name="Pereto J."/>
            <person name="Porcar M."/>
        </authorList>
    </citation>
    <scope>NUCLEOTIDE SEQUENCE [LARGE SCALE GENOMIC DNA]</scope>
    <source>
        <strain evidence="2 3">P4.10X</strain>
    </source>
</reference>
<evidence type="ECO:0000256" key="1">
    <source>
        <dbReference type="SAM" id="Phobius"/>
    </source>
</evidence>
<feature type="transmembrane region" description="Helical" evidence="1">
    <location>
        <begin position="210"/>
        <end position="238"/>
    </location>
</feature>
<sequence length="370" mass="41854">MKRVKLENMLLVHSFPAIVGGGVFHLVNLAFVAFFSTKLANREVWAKLAIISLIACIPLIQLLMSQSGYIIGPVALAKYRETLSIGTYDFGGTVRFTAYIKFIFNIVTLTFITHGLRFIGKSRFNLLISRVLFLLIFTQILMGIMIMLLSKPFITELVFPIKGASPNFLVRDQFGYRNSGFFYEPSHLSMLVSTITAIWLNSFSLKKMALAIGCIVFTFFTTRSATGPALFILLVFLIRAPRPALVVAFLCLFCFPLVSKFIASEFGGLFFLRSIFERFYFPQVNISNVFGFITGFDFGQVYAFIPIYGIAMQIGVLGLVMFLVFFGINIRIFLIFLVLCTVSPQLWFSIQWSALAFLWADNYLTDRQCK</sequence>
<keyword evidence="3" id="KW-1185">Reference proteome</keyword>
<feature type="transmembrane region" description="Helical" evidence="1">
    <location>
        <begin position="131"/>
        <end position="150"/>
    </location>
</feature>
<keyword evidence="1" id="KW-0812">Transmembrane</keyword>
<evidence type="ECO:0000313" key="2">
    <source>
        <dbReference type="EMBL" id="MCF4098408.1"/>
    </source>
</evidence>
<gene>
    <name evidence="2" type="ORF">L1I42_07895</name>
</gene>
<feature type="transmembrane region" description="Helical" evidence="1">
    <location>
        <begin position="15"/>
        <end position="36"/>
    </location>
</feature>
<feature type="transmembrane region" description="Helical" evidence="1">
    <location>
        <begin position="48"/>
        <end position="76"/>
    </location>
</feature>
<accession>A0ABS9E6B3</accession>
<dbReference type="RefSeq" id="WP_236113930.1">
    <property type="nucleotide sequence ID" value="NZ_JAKGTI010000001.1"/>
</dbReference>
<feature type="transmembrane region" description="Helical" evidence="1">
    <location>
        <begin position="302"/>
        <end position="326"/>
    </location>
</feature>
<feature type="transmembrane region" description="Helical" evidence="1">
    <location>
        <begin position="333"/>
        <end position="360"/>
    </location>
</feature>